<dbReference type="EMBL" id="FNSO01000004">
    <property type="protein sequence ID" value="SEC03248.1"/>
    <property type="molecule type" value="Genomic_DNA"/>
</dbReference>
<accession>A0A1H4P7Q2</accession>
<proteinExistence type="predicted"/>
<gene>
    <name evidence="2" type="ORF">SAMN04489727_2305</name>
</gene>
<dbReference type="AlphaFoldDB" id="A0A1H4P7Q2"/>
<evidence type="ECO:0000313" key="3">
    <source>
        <dbReference type="Proteomes" id="UP000199622"/>
    </source>
</evidence>
<sequence length="116" mass="13209">MSRIRRVAVTSPQTRLAHARRRSRGRWRQPRLPAGDTQRATALYTAQRRRGLPALVLMFALLLGLPGVFALFPGLDSVRLLGIPLSWLMLAVLPYPAMALLARWQLRRAERIEDDQ</sequence>
<evidence type="ECO:0000256" key="1">
    <source>
        <dbReference type="SAM" id="Phobius"/>
    </source>
</evidence>
<keyword evidence="1" id="KW-0812">Transmembrane</keyword>
<feature type="transmembrane region" description="Helical" evidence="1">
    <location>
        <begin position="81"/>
        <end position="102"/>
    </location>
</feature>
<name>A0A1H4P7Q2_9PSEU</name>
<dbReference type="OrthoDB" id="5194333at2"/>
<evidence type="ECO:0008006" key="4">
    <source>
        <dbReference type="Google" id="ProtNLM"/>
    </source>
</evidence>
<feature type="transmembrane region" description="Helical" evidence="1">
    <location>
        <begin position="54"/>
        <end position="75"/>
    </location>
</feature>
<dbReference type="STRING" id="208445.SAMN04489727_2305"/>
<keyword evidence="1" id="KW-0472">Membrane</keyword>
<protein>
    <recommendedName>
        <fullName evidence="4">Solute:sodium symporter small subunit</fullName>
    </recommendedName>
</protein>
<organism evidence="2 3">
    <name type="scientific">Amycolatopsis tolypomycina</name>
    <dbReference type="NCBI Taxonomy" id="208445"/>
    <lineage>
        <taxon>Bacteria</taxon>
        <taxon>Bacillati</taxon>
        <taxon>Actinomycetota</taxon>
        <taxon>Actinomycetes</taxon>
        <taxon>Pseudonocardiales</taxon>
        <taxon>Pseudonocardiaceae</taxon>
        <taxon>Amycolatopsis</taxon>
    </lineage>
</organism>
<dbReference type="Proteomes" id="UP000199622">
    <property type="component" value="Unassembled WGS sequence"/>
</dbReference>
<evidence type="ECO:0000313" key="2">
    <source>
        <dbReference type="EMBL" id="SEC03248.1"/>
    </source>
</evidence>
<reference evidence="3" key="1">
    <citation type="submission" date="2016-10" db="EMBL/GenBank/DDBJ databases">
        <authorList>
            <person name="Varghese N."/>
            <person name="Submissions S."/>
        </authorList>
    </citation>
    <scope>NUCLEOTIDE SEQUENCE [LARGE SCALE GENOMIC DNA]</scope>
    <source>
        <strain evidence="3">DSM 44544</strain>
    </source>
</reference>
<keyword evidence="3" id="KW-1185">Reference proteome</keyword>
<dbReference type="RefSeq" id="WP_091306113.1">
    <property type="nucleotide sequence ID" value="NZ_FNSO01000004.1"/>
</dbReference>
<keyword evidence="1" id="KW-1133">Transmembrane helix</keyword>